<protein>
    <recommendedName>
        <fullName evidence="2">TRIP4/RQT4 C2HC5-type zinc finger domain-containing protein</fullName>
    </recommendedName>
</protein>
<evidence type="ECO:0000259" key="2">
    <source>
        <dbReference type="Pfam" id="PF06221"/>
    </source>
</evidence>
<reference evidence="3" key="1">
    <citation type="submission" date="2013-07" db="EMBL/GenBank/DDBJ databases">
        <authorList>
            <consortium name="The Broad Institute Genome Sequencing Platform"/>
            <person name="Cuomo C."/>
            <person name="Litvintseva A."/>
            <person name="Chen Y."/>
            <person name="Heitman J."/>
            <person name="Sun S."/>
            <person name="Springer D."/>
            <person name="Dromer F."/>
            <person name="Young S.K."/>
            <person name="Zeng Q."/>
            <person name="Gargeya S."/>
            <person name="Fitzgerald M."/>
            <person name="Abouelleil A."/>
            <person name="Alvarado L."/>
            <person name="Berlin A.M."/>
            <person name="Chapman S.B."/>
            <person name="Dewar J."/>
            <person name="Goldberg J."/>
            <person name="Griggs A."/>
            <person name="Gujja S."/>
            <person name="Hansen M."/>
            <person name="Howarth C."/>
            <person name="Imamovic A."/>
            <person name="Larimer J."/>
            <person name="McCowan C."/>
            <person name="Murphy C."/>
            <person name="Pearson M."/>
            <person name="Priest M."/>
            <person name="Roberts A."/>
            <person name="Saif S."/>
            <person name="Shea T."/>
            <person name="Sykes S."/>
            <person name="Wortman J."/>
            <person name="Nusbaum C."/>
            <person name="Birren B."/>
        </authorList>
    </citation>
    <scope>NUCLEOTIDE SEQUENCE</scope>
    <source>
        <strain evidence="3">CBS 10117</strain>
    </source>
</reference>
<dbReference type="InterPro" id="IPR009349">
    <property type="entry name" value="TRIP4/RQT4_C2HC5_Znf"/>
</dbReference>
<organism evidence="3 4">
    <name type="scientific">Kwoniella dejecticola CBS 10117</name>
    <dbReference type="NCBI Taxonomy" id="1296121"/>
    <lineage>
        <taxon>Eukaryota</taxon>
        <taxon>Fungi</taxon>
        <taxon>Dikarya</taxon>
        <taxon>Basidiomycota</taxon>
        <taxon>Agaricomycotina</taxon>
        <taxon>Tremellomycetes</taxon>
        <taxon>Tremellales</taxon>
        <taxon>Cryptococcaceae</taxon>
        <taxon>Kwoniella</taxon>
    </lineage>
</organism>
<proteinExistence type="predicted"/>
<dbReference type="KEGG" id="kdj:28967513"/>
<dbReference type="GeneID" id="28967513"/>
<feature type="region of interest" description="Disordered" evidence="1">
    <location>
        <begin position="383"/>
        <end position="403"/>
    </location>
</feature>
<dbReference type="GO" id="GO:0008270">
    <property type="term" value="F:zinc ion binding"/>
    <property type="evidence" value="ECO:0007669"/>
    <property type="project" value="InterPro"/>
</dbReference>
<feature type="region of interest" description="Disordered" evidence="1">
    <location>
        <begin position="513"/>
        <end position="535"/>
    </location>
</feature>
<evidence type="ECO:0000256" key="1">
    <source>
        <dbReference type="SAM" id="MobiDB-lite"/>
    </source>
</evidence>
<feature type="compositionally biased region" description="Polar residues" evidence="1">
    <location>
        <begin position="192"/>
        <end position="204"/>
    </location>
</feature>
<dbReference type="EMBL" id="CP144533">
    <property type="protein sequence ID" value="WWC61216.1"/>
    <property type="molecule type" value="Genomic_DNA"/>
</dbReference>
<dbReference type="Proteomes" id="UP000078595">
    <property type="component" value="Chromosome 4"/>
</dbReference>
<dbReference type="PANTHER" id="PTHR12963:SF4">
    <property type="entry name" value="ACTIVATING SIGNAL COINTEGRATOR 1"/>
    <property type="match status" value="1"/>
</dbReference>
<gene>
    <name evidence="3" type="ORF">I303_103796</name>
</gene>
<feature type="compositionally biased region" description="Polar residues" evidence="1">
    <location>
        <begin position="90"/>
        <end position="131"/>
    </location>
</feature>
<dbReference type="AlphaFoldDB" id="A0AAJ8MF87"/>
<reference evidence="3" key="2">
    <citation type="submission" date="2024-02" db="EMBL/GenBank/DDBJ databases">
        <title>Comparative genomics of Cryptococcus and Kwoniella reveals pathogenesis evolution and contrasting modes of karyotype evolution via chromosome fusion or intercentromeric recombination.</title>
        <authorList>
            <person name="Coelho M.A."/>
            <person name="David-Palma M."/>
            <person name="Shea T."/>
            <person name="Bowers K."/>
            <person name="McGinley-Smith S."/>
            <person name="Mohammad A.W."/>
            <person name="Gnirke A."/>
            <person name="Yurkov A.M."/>
            <person name="Nowrousian M."/>
            <person name="Sun S."/>
            <person name="Cuomo C.A."/>
            <person name="Heitman J."/>
        </authorList>
    </citation>
    <scope>NUCLEOTIDE SEQUENCE</scope>
    <source>
        <strain evidence="3">CBS 10117</strain>
    </source>
</reference>
<dbReference type="Pfam" id="PF06221">
    <property type="entry name" value="zf-C2HC5"/>
    <property type="match status" value="1"/>
</dbReference>
<evidence type="ECO:0000313" key="4">
    <source>
        <dbReference type="Proteomes" id="UP000078595"/>
    </source>
</evidence>
<dbReference type="GO" id="GO:0005634">
    <property type="term" value="C:nucleus"/>
    <property type="evidence" value="ECO:0007669"/>
    <property type="project" value="InterPro"/>
</dbReference>
<feature type="compositionally biased region" description="Low complexity" evidence="1">
    <location>
        <begin position="174"/>
        <end position="191"/>
    </location>
</feature>
<feature type="region of interest" description="Disordered" evidence="1">
    <location>
        <begin position="421"/>
        <end position="442"/>
    </location>
</feature>
<accession>A0AAJ8MF87</accession>
<evidence type="ECO:0000313" key="3">
    <source>
        <dbReference type="EMBL" id="WWC61216.1"/>
    </source>
</evidence>
<name>A0AAJ8MF87_9TREE</name>
<keyword evidence="4" id="KW-1185">Reference proteome</keyword>
<feature type="domain" description="TRIP4/RQT4 C2HC5-type zinc finger" evidence="2">
    <location>
        <begin position="295"/>
        <end position="346"/>
    </location>
</feature>
<feature type="region of interest" description="Disordered" evidence="1">
    <location>
        <begin position="69"/>
        <end position="134"/>
    </location>
</feature>
<dbReference type="PANTHER" id="PTHR12963">
    <property type="entry name" value="THYROID RECEPTOR INTERACTING PROTEIN RELATED"/>
    <property type="match status" value="1"/>
</dbReference>
<dbReference type="InterPro" id="IPR039128">
    <property type="entry name" value="TRIP4-like"/>
</dbReference>
<feature type="compositionally biased region" description="Basic and acidic residues" evidence="1">
    <location>
        <begin position="248"/>
        <end position="263"/>
    </location>
</feature>
<sequence length="535" mass="58094">MAPTPSWVVDDLSIILGLDDETIKQMIVPDLESYTHEARLRVHLQDFLGSTPQAKSFITRYTSLRFPSLASSSTGSIPSPSLTADPSLVKPTSKTKINASSKTPKYTSGPPSRTRTPALSRPSSNAGSSRTASKEIPEVLEAAFGPGGKVYQKNRDLDVEIGWGGRASSSSAAAAGAVGTGTATPTSGSGSRSQTPNQSGQVPRTRQAGAANFQYQYQHQDSKPPTRRLGLDAPSMPSSRTNSGKGKKRDDASASEKIWDKPKSPEIKRLENVLDNLRILREGEGKIKSPEQVIECFCQARVHPLSTYTPICQSCGLVLCTLQLPYLPCPSCRNPLSSPAQLARLILRLENEVELQLESEERERQKVERERLERLAIQAGGGAFPTLPGATPQQSITTTDKGGRKVISIGNKVKGKTKITTTTYIKPPPPTISANSSREIQDGPRDIVPRLRFAPIDHKRFEKELNKLSSFRKEHDKPFADPKAILSGKDTNNKADGLQYREFIVPVIQENGMGRRKKGKAKKLGEGGREVPGAG</sequence>
<dbReference type="RefSeq" id="XP_065824917.1">
    <property type="nucleotide sequence ID" value="XM_065968845.1"/>
</dbReference>
<dbReference type="GO" id="GO:0072344">
    <property type="term" value="P:rescue of stalled ribosome"/>
    <property type="evidence" value="ECO:0007669"/>
    <property type="project" value="InterPro"/>
</dbReference>
<feature type="compositionally biased region" description="Polar residues" evidence="1">
    <location>
        <begin position="391"/>
        <end position="400"/>
    </location>
</feature>
<dbReference type="GO" id="GO:0045893">
    <property type="term" value="P:positive regulation of DNA-templated transcription"/>
    <property type="evidence" value="ECO:0007669"/>
    <property type="project" value="TreeGrafter"/>
</dbReference>
<feature type="compositionally biased region" description="Low complexity" evidence="1">
    <location>
        <begin position="69"/>
        <end position="81"/>
    </location>
</feature>
<feature type="region of interest" description="Disordered" evidence="1">
    <location>
        <begin position="174"/>
        <end position="263"/>
    </location>
</feature>
<dbReference type="GO" id="GO:0180022">
    <property type="term" value="C:RQC-trigger complex"/>
    <property type="evidence" value="ECO:0007669"/>
    <property type="project" value="InterPro"/>
</dbReference>